<organism evidence="1 2">
    <name type="scientific">Isoalcanivorax pacificus W11-5</name>
    <dbReference type="NCBI Taxonomy" id="391936"/>
    <lineage>
        <taxon>Bacteria</taxon>
        <taxon>Pseudomonadati</taxon>
        <taxon>Pseudomonadota</taxon>
        <taxon>Gammaproteobacteria</taxon>
        <taxon>Oceanospirillales</taxon>
        <taxon>Alcanivoracaceae</taxon>
        <taxon>Isoalcanivorax</taxon>
    </lineage>
</organism>
<dbReference type="AlphaFoldDB" id="A0A0B4XRR0"/>
<gene>
    <name evidence="1" type="ORF">S7S_17370</name>
</gene>
<evidence type="ECO:0000313" key="2">
    <source>
        <dbReference type="Proteomes" id="UP000006764"/>
    </source>
</evidence>
<dbReference type="RefSeq" id="WP_144401700.1">
    <property type="nucleotide sequence ID" value="NZ_CP004387.1"/>
</dbReference>
<dbReference type="EMBL" id="CP004387">
    <property type="protein sequence ID" value="AJD49886.1"/>
    <property type="molecule type" value="Genomic_DNA"/>
</dbReference>
<proteinExistence type="predicted"/>
<keyword evidence="2" id="KW-1185">Reference proteome</keyword>
<protein>
    <submittedName>
        <fullName evidence="1">Uncharacterized protein</fullName>
    </submittedName>
</protein>
<sequence length="130" mass="14734">MPCSSYDVSYDVRYDANPSRLVALPLSRRRLATLAVRARRQAAGLDPAPSSWRPSQRLLDVLDGALPGCRPMPAGLLCLGEPDHPEWGNELQRLQDDFVELSAAQRELVIEFMKMLREQYRRRGPEQGED</sequence>
<dbReference type="Proteomes" id="UP000006764">
    <property type="component" value="Chromosome"/>
</dbReference>
<accession>A0A0B4XRR0</accession>
<evidence type="ECO:0000313" key="1">
    <source>
        <dbReference type="EMBL" id="AJD49886.1"/>
    </source>
</evidence>
<reference evidence="1 2" key="1">
    <citation type="journal article" date="2012" name="J. Bacteriol.">
        <title>Genome sequence of an alkane-degrading bacterium, Alcanivorax pacificus type strain W11-5, isolated from deep sea sediment.</title>
        <authorList>
            <person name="Lai Q."/>
            <person name="Shao Z."/>
        </authorList>
    </citation>
    <scope>NUCLEOTIDE SEQUENCE [LARGE SCALE GENOMIC DNA]</scope>
    <source>
        <strain evidence="1 2">W11-5</strain>
    </source>
</reference>
<dbReference type="STRING" id="391936.S7S_17370"/>
<dbReference type="KEGG" id="apac:S7S_17370"/>
<dbReference type="HOGENOM" id="CLU_1933563_0_0_6"/>
<dbReference type="OrthoDB" id="9843507at2"/>
<name>A0A0B4XRR0_9GAMM</name>